<dbReference type="Proteomes" id="UP000695000">
    <property type="component" value="Unplaced"/>
</dbReference>
<dbReference type="PROSITE" id="PS50025">
    <property type="entry name" value="LAM_G_DOMAIN"/>
    <property type="match status" value="4"/>
</dbReference>
<dbReference type="Pfam" id="PF02210">
    <property type="entry name" value="Laminin_G_2"/>
    <property type="match status" value="3"/>
</dbReference>
<keyword evidence="4" id="KW-0812">Transmembrane</keyword>
<keyword evidence="2" id="KW-0245">EGF-like domain</keyword>
<evidence type="ECO:0000256" key="2">
    <source>
        <dbReference type="PROSITE-ProRule" id="PRU00076"/>
    </source>
</evidence>
<dbReference type="SMART" id="SM00181">
    <property type="entry name" value="EGF"/>
    <property type="match status" value="2"/>
</dbReference>
<feature type="compositionally biased region" description="Low complexity" evidence="3">
    <location>
        <begin position="829"/>
        <end position="842"/>
    </location>
</feature>
<dbReference type="RefSeq" id="XP_017787129.1">
    <property type="nucleotide sequence ID" value="XM_017931640.1"/>
</dbReference>
<feature type="domain" description="Laminin G" evidence="5">
    <location>
        <begin position="126"/>
        <end position="313"/>
    </location>
</feature>
<evidence type="ECO:0000259" key="5">
    <source>
        <dbReference type="PROSITE" id="PS50025"/>
    </source>
</evidence>
<keyword evidence="4" id="KW-1133">Transmembrane helix</keyword>
<dbReference type="InterPro" id="IPR000742">
    <property type="entry name" value="EGF"/>
</dbReference>
<proteinExistence type="predicted"/>
<dbReference type="CDD" id="cd00054">
    <property type="entry name" value="EGF_CA"/>
    <property type="match status" value="2"/>
</dbReference>
<dbReference type="PANTHER" id="PTHR15036">
    <property type="entry name" value="PIKACHURIN-LIKE PROTEIN"/>
    <property type="match status" value="1"/>
</dbReference>
<dbReference type="InterPro" id="IPR050372">
    <property type="entry name" value="Neurexin-related_CASP"/>
</dbReference>
<dbReference type="InterPro" id="IPR013320">
    <property type="entry name" value="ConA-like_dom_sf"/>
</dbReference>
<reference evidence="8" key="1">
    <citation type="submission" date="2025-08" db="UniProtKB">
        <authorList>
            <consortium name="RefSeq"/>
        </authorList>
    </citation>
    <scope>IDENTIFICATION</scope>
</reference>
<feature type="compositionally biased region" description="Low complexity" evidence="3">
    <location>
        <begin position="900"/>
        <end position="913"/>
    </location>
</feature>
<sequence>MAFHTDFKTAEGSNSLELDGNLYVGGLGPPFSDIPVPSGLWTAVLQQGFVGCFKDLVMNNEAVDVASFAREQDSGSIKTLCHVQPQQCPSQPCLNGGGCTEGWNRFVCDCTDTTFTGPTCGKEAATLSFNGSQHMEVNMDTESLTQTEDIVIRFRTSKPLGLLLITSTVQTGDRIELAVAAGRIRMALRLGVKDKKQEDKEKDKILLAGQNVNDNEWHTVRFSRRGANLKLQLDGKTPLRAETFGKYNTLQWRTIHLGGLYHQEEEISMTTTVPNFIGEIQQFYFNNIPYIELARASSSEHTVHGFPNIRVAAKFVKRATDNLHRPVTFRSKHTFMGLPMLRAYSSIHIDFMFKTRDANGLIMFNGGRKEDFLAVELIDGHINYIVNVGDGAVKLKDSVKTNLNDNRWHTVGIRRPSAKQHTLMVDDDIVVATNQGIGNLELDGILYLGGVHKDIYSQLPQEDIKSKHGFEGCIAGLDLNGESPNVLEDAVVHSSLVTAGCEAQSQKCSQNVCANGGICVQQWPAYTCDCEMTSFTGPTCSDESIAYEFGPNRGMITYTHPEDRRPEVQEDSISLGLITTKSDAVVMRIISGPSNDYIELEIVEGNIFMVYNLGTNDHPLGEISVKVNDNQYHVVRFNRSGSNSTLQVDDYNVQFSYPAGEQLQVFNSQSQIQIGGKWSKGKSRIERPFAGIIAGVVVNGMRILDLAAEKDSHTSIRNDVQLVTGILDRHDQLQKMQQTPASGFPGVMDDLVFSGAGSGCNGDDEDECPPLPENGSGDDDLITPVYIPPTRPPPTTKPPHHRQPDKDDEKNCDDEDCLSGSGSGEVTEDSTSTTTGQHTSETVPGPSVTQDNISTKSTDKSTTPISGSGATDTTTSVGTTKQEEPITSEADIAKVTTQVSTSDGTSTTITTTTQRPIVKAQVPIGDYPNNFYPTSKPPRRPERVSSETSEIVALIIGIIAGALIAVILIILVILKFKSRGDRSYKVDEGKGYQQGPNAALLGNASTNTNGGNYQLNGAVRNGDKNSLQGQQQQQKKKRDSKDIKEWYV</sequence>
<feature type="transmembrane region" description="Helical" evidence="4">
    <location>
        <begin position="951"/>
        <end position="974"/>
    </location>
</feature>
<evidence type="ECO:0000259" key="6">
    <source>
        <dbReference type="PROSITE" id="PS50026"/>
    </source>
</evidence>
<dbReference type="PROSITE" id="PS50026">
    <property type="entry name" value="EGF_3"/>
    <property type="match status" value="2"/>
</dbReference>
<dbReference type="Gene3D" id="2.10.25.10">
    <property type="entry name" value="Laminin"/>
    <property type="match status" value="2"/>
</dbReference>
<evidence type="ECO:0000313" key="7">
    <source>
        <dbReference type="Proteomes" id="UP000695000"/>
    </source>
</evidence>
<feature type="domain" description="EGF-like" evidence="6">
    <location>
        <begin position="504"/>
        <end position="541"/>
    </location>
</feature>
<feature type="domain" description="Laminin G" evidence="5">
    <location>
        <begin position="1"/>
        <end position="81"/>
    </location>
</feature>
<dbReference type="Gene3D" id="2.60.120.200">
    <property type="match status" value="4"/>
</dbReference>
<feature type="domain" description="Laminin G" evidence="5">
    <location>
        <begin position="545"/>
        <end position="720"/>
    </location>
</feature>
<feature type="domain" description="Laminin G" evidence="5">
    <location>
        <begin position="325"/>
        <end position="501"/>
    </location>
</feature>
<feature type="region of interest" description="Disordered" evidence="3">
    <location>
        <begin position="755"/>
        <end position="943"/>
    </location>
</feature>
<dbReference type="GeneID" id="108569889"/>
<feature type="compositionally biased region" description="Polar residues" evidence="3">
    <location>
        <begin position="847"/>
        <end position="865"/>
    </location>
</feature>
<feature type="compositionally biased region" description="Low complexity" evidence="3">
    <location>
        <begin position="866"/>
        <end position="880"/>
    </location>
</feature>
<dbReference type="PANTHER" id="PTHR15036:SF89">
    <property type="entry name" value="NEUREXIN 1, ISOFORM F"/>
    <property type="match status" value="1"/>
</dbReference>
<feature type="domain" description="EGF-like" evidence="6">
    <location>
        <begin position="84"/>
        <end position="121"/>
    </location>
</feature>
<feature type="compositionally biased region" description="Pro residues" evidence="3">
    <location>
        <begin position="786"/>
        <end position="797"/>
    </location>
</feature>
<feature type="compositionally biased region" description="Basic and acidic residues" evidence="3">
    <location>
        <begin position="1039"/>
        <end position="1048"/>
    </location>
</feature>
<gene>
    <name evidence="8" type="primary">LOC108569889</name>
</gene>
<comment type="caution">
    <text evidence="2">Lacks conserved residue(s) required for the propagation of feature annotation.</text>
</comment>
<evidence type="ECO:0000256" key="1">
    <source>
        <dbReference type="ARBA" id="ARBA00023157"/>
    </source>
</evidence>
<protein>
    <submittedName>
        <fullName evidence="8">Neurexin-3-like</fullName>
    </submittedName>
</protein>
<dbReference type="Pfam" id="PF00008">
    <property type="entry name" value="EGF"/>
    <property type="match status" value="1"/>
</dbReference>
<evidence type="ECO:0000313" key="8">
    <source>
        <dbReference type="RefSeq" id="XP_017787129.1"/>
    </source>
</evidence>
<dbReference type="InterPro" id="IPR001791">
    <property type="entry name" value="Laminin_G"/>
</dbReference>
<dbReference type="CDD" id="cd00110">
    <property type="entry name" value="LamG"/>
    <property type="match status" value="3"/>
</dbReference>
<feature type="region of interest" description="Disordered" evidence="3">
    <location>
        <begin position="1011"/>
        <end position="1048"/>
    </location>
</feature>
<keyword evidence="4" id="KW-0472">Membrane</keyword>
<organism evidence="7 8">
    <name type="scientific">Nicrophorus vespilloides</name>
    <name type="common">Boreal carrion beetle</name>
    <dbReference type="NCBI Taxonomy" id="110193"/>
    <lineage>
        <taxon>Eukaryota</taxon>
        <taxon>Metazoa</taxon>
        <taxon>Ecdysozoa</taxon>
        <taxon>Arthropoda</taxon>
        <taxon>Hexapoda</taxon>
        <taxon>Insecta</taxon>
        <taxon>Pterygota</taxon>
        <taxon>Neoptera</taxon>
        <taxon>Endopterygota</taxon>
        <taxon>Coleoptera</taxon>
        <taxon>Polyphaga</taxon>
        <taxon>Staphyliniformia</taxon>
        <taxon>Silphidae</taxon>
        <taxon>Nicrophorinae</taxon>
        <taxon>Nicrophorus</taxon>
    </lineage>
</organism>
<name>A0ABM1NJX9_NICVS</name>
<dbReference type="SUPFAM" id="SSF49899">
    <property type="entry name" value="Concanavalin A-like lectins/glucanases"/>
    <property type="match status" value="4"/>
</dbReference>
<dbReference type="SMART" id="SM00282">
    <property type="entry name" value="LamG"/>
    <property type="match status" value="3"/>
</dbReference>
<evidence type="ECO:0000256" key="3">
    <source>
        <dbReference type="SAM" id="MobiDB-lite"/>
    </source>
</evidence>
<keyword evidence="7" id="KW-1185">Reference proteome</keyword>
<keyword evidence="1" id="KW-1015">Disulfide bond</keyword>
<evidence type="ECO:0000256" key="4">
    <source>
        <dbReference type="SAM" id="Phobius"/>
    </source>
</evidence>
<accession>A0ABM1NJX9</accession>